<dbReference type="PANTHER" id="PTHR37489">
    <property type="entry name" value="DUF3500 DOMAIN-CONTAINING PROTEIN"/>
    <property type="match status" value="1"/>
</dbReference>
<proteinExistence type="predicted"/>
<evidence type="ECO:0000313" key="2">
    <source>
        <dbReference type="Proteomes" id="UP000223913"/>
    </source>
</evidence>
<protein>
    <recommendedName>
        <fullName evidence="3">DUF3500 domain-containing protein</fullName>
    </recommendedName>
</protein>
<dbReference type="PANTHER" id="PTHR37489:SF1">
    <property type="entry name" value="DUF3500 DOMAIN-CONTAINING PROTEIN"/>
    <property type="match status" value="1"/>
</dbReference>
<dbReference type="OrthoDB" id="581140at2"/>
<name>A0A2D0N128_FLAN2</name>
<dbReference type="Proteomes" id="UP000223913">
    <property type="component" value="Unassembled WGS sequence"/>
</dbReference>
<dbReference type="Pfam" id="PF12006">
    <property type="entry name" value="DUF3500"/>
    <property type="match status" value="1"/>
</dbReference>
<dbReference type="AlphaFoldDB" id="A0A2D0N128"/>
<dbReference type="EMBL" id="PDUD01000044">
    <property type="protein sequence ID" value="PHN02167.1"/>
    <property type="molecule type" value="Genomic_DNA"/>
</dbReference>
<sequence>MKPKYLYFVFCLFLLNLACRSQRNPIVLTLRVDVTPILDQLQDPNSVGVLGEGPLLARYKRKLMKRNGNIYAIRLTVPDTLIGRRLTYAFVVDTFNLENRGYHYRQILLPERSTVLPVALFNDLVGTTGEHILPSPPMPVRQTNTSEEAAVLAQPYTGITTNGQARENLFSIRSTGFPTQDIQQAAESLLTAFTPEQRSQSTFGIEDKEWHKWHNIETYRRQGIGLYEMSEVQRELTFQLLAASLSPRGLQKTRDIMAMEDYLKLLSIRSGEVGSNRTDLIGHDRYHLTFMGQPSATEPWGWQLDGHHLAINYFILGDQVVMTPTFMGSEPNYIEEGPDQGIRTFEQEEKLGWELYRSLNESQRSRTTLLDRKLYNFAQTEAFKDNRTLPYVGIPAGELNSRQQEQLLTLTREYVGNMREEHAGVKMEEVEAHLEETWFSWVGEARDDAPFYYRIHSPVILIEFDHQGPVFLWDRKRLYPGPVRKHIHTVVRTPNGNDYGKDLLRQHLETHHKHE</sequence>
<dbReference type="InterPro" id="IPR021889">
    <property type="entry name" value="DUF3500"/>
</dbReference>
<reference evidence="1 2" key="1">
    <citation type="submission" date="2017-10" db="EMBL/GenBank/DDBJ databases">
        <title>The draft genome sequence of Lewinella nigricans NBRC 102662.</title>
        <authorList>
            <person name="Wang K."/>
        </authorList>
    </citation>
    <scope>NUCLEOTIDE SEQUENCE [LARGE SCALE GENOMIC DNA]</scope>
    <source>
        <strain evidence="1 2">NBRC 102662</strain>
    </source>
</reference>
<evidence type="ECO:0000313" key="1">
    <source>
        <dbReference type="EMBL" id="PHN02167.1"/>
    </source>
</evidence>
<organism evidence="1 2">
    <name type="scientific">Flavilitoribacter nigricans (strain ATCC 23147 / DSM 23189 / NBRC 102662 / NCIMB 1420 / SS-2)</name>
    <name type="common">Lewinella nigricans</name>
    <dbReference type="NCBI Taxonomy" id="1122177"/>
    <lineage>
        <taxon>Bacteria</taxon>
        <taxon>Pseudomonadati</taxon>
        <taxon>Bacteroidota</taxon>
        <taxon>Saprospiria</taxon>
        <taxon>Saprospirales</taxon>
        <taxon>Lewinellaceae</taxon>
        <taxon>Flavilitoribacter</taxon>
    </lineage>
</organism>
<dbReference type="RefSeq" id="WP_099154507.1">
    <property type="nucleotide sequence ID" value="NZ_PDUD01000044.1"/>
</dbReference>
<evidence type="ECO:0008006" key="3">
    <source>
        <dbReference type="Google" id="ProtNLM"/>
    </source>
</evidence>
<accession>A0A2D0N128</accession>
<comment type="caution">
    <text evidence="1">The sequence shown here is derived from an EMBL/GenBank/DDBJ whole genome shotgun (WGS) entry which is preliminary data.</text>
</comment>
<gene>
    <name evidence="1" type="ORF">CRP01_33805</name>
</gene>
<keyword evidence="2" id="KW-1185">Reference proteome</keyword>